<comment type="caution">
    <text evidence="1">The sequence shown here is derived from an EMBL/GenBank/DDBJ whole genome shotgun (WGS) entry which is preliminary data.</text>
</comment>
<evidence type="ECO:0000313" key="2">
    <source>
        <dbReference type="Proteomes" id="UP001241377"/>
    </source>
</evidence>
<accession>A0ACC2W0W5</accession>
<dbReference type="EMBL" id="JASBWR010000039">
    <property type="protein sequence ID" value="KAJ9104760.1"/>
    <property type="molecule type" value="Genomic_DNA"/>
</dbReference>
<proteinExistence type="predicted"/>
<gene>
    <name evidence="1" type="ORF">QFC19_003901</name>
</gene>
<name>A0ACC2W0W5_9TREE</name>
<organism evidence="1 2">
    <name type="scientific">Naganishia cerealis</name>
    <dbReference type="NCBI Taxonomy" id="610337"/>
    <lineage>
        <taxon>Eukaryota</taxon>
        <taxon>Fungi</taxon>
        <taxon>Dikarya</taxon>
        <taxon>Basidiomycota</taxon>
        <taxon>Agaricomycotina</taxon>
        <taxon>Tremellomycetes</taxon>
        <taxon>Filobasidiales</taxon>
        <taxon>Filobasidiaceae</taxon>
        <taxon>Naganishia</taxon>
    </lineage>
</organism>
<keyword evidence="2" id="KW-1185">Reference proteome</keyword>
<protein>
    <submittedName>
        <fullName evidence="1">Uncharacterized protein</fullName>
    </submittedName>
</protein>
<reference evidence="1" key="1">
    <citation type="submission" date="2023-04" db="EMBL/GenBank/DDBJ databases">
        <title>Draft Genome sequencing of Naganishia species isolated from polar environments using Oxford Nanopore Technology.</title>
        <authorList>
            <person name="Leo P."/>
            <person name="Venkateswaran K."/>
        </authorList>
    </citation>
    <scope>NUCLEOTIDE SEQUENCE</scope>
    <source>
        <strain evidence="1">MNA-CCFEE 5261</strain>
    </source>
</reference>
<sequence>MGGRNQRSSARQLQLTAYLDKVARGAASGTISCNNKTDIFRMKLSDKQRQGLKLYKYSGVDKSILSKTILTPYWNNLVKLFPRYIAPNTITLMGLTMIFINIVTLLWFDPKYEGHALPSWVYWSFSIGLFIYQSMDAIDGKQARRTGMAGPLGEMFDHGCDAINVTLEVILAQAAFGYSRSWWTVASQAAAISNFYLSTWEEYHTGSLYLSAFSGPVEGILMICVMFAITAVKGPLFWTTPVIKSVPYVCNLLDRRLAMLGGKNKVMDMTPMGKGMVPVLNLGQLGDKLYKTLSAVGWLRELSIREAFMWFGALGLLGNIANAYVNVITARRKQNLPLLPPLLGLLPFLAHVALLVSWLGGAGVEIVQSVRMLPFIAYWGACFSYQVSKLILAHVTKSPFPYWNGMMVWTALGAIDANAPLLFGREPFIQNTEQRATYFVLASMVIAILNYLRFAKSVIWQITDFTGLACFTVRHKDEQGGWVDNQQAVDDRKKQ</sequence>
<dbReference type="Proteomes" id="UP001241377">
    <property type="component" value="Unassembled WGS sequence"/>
</dbReference>
<evidence type="ECO:0000313" key="1">
    <source>
        <dbReference type="EMBL" id="KAJ9104760.1"/>
    </source>
</evidence>